<dbReference type="SFLD" id="SFLDS00003">
    <property type="entry name" value="Haloacid_Dehalogenase"/>
    <property type="match status" value="1"/>
</dbReference>
<evidence type="ECO:0000313" key="2">
    <source>
        <dbReference type="EMBL" id="MBC5779814.1"/>
    </source>
</evidence>
<dbReference type="InterPro" id="IPR023214">
    <property type="entry name" value="HAD_sf"/>
</dbReference>
<keyword evidence="3" id="KW-1185">Reference proteome</keyword>
<dbReference type="PRINTS" id="PR00413">
    <property type="entry name" value="HADHALOGNASE"/>
</dbReference>
<name>A0ABR7IIK8_9FIRM</name>
<dbReference type="InterPro" id="IPR006439">
    <property type="entry name" value="HAD-SF_hydro_IA"/>
</dbReference>
<keyword evidence="1" id="KW-0472">Membrane</keyword>
<evidence type="ECO:0000313" key="3">
    <source>
        <dbReference type="Proteomes" id="UP000649826"/>
    </source>
</evidence>
<proteinExistence type="predicted"/>
<dbReference type="RefSeq" id="WP_186994935.1">
    <property type="nucleotide sequence ID" value="NZ_JACOQG010000012.1"/>
</dbReference>
<reference evidence="2 3" key="1">
    <citation type="submission" date="2020-08" db="EMBL/GenBank/DDBJ databases">
        <title>Genome public.</title>
        <authorList>
            <person name="Liu C."/>
            <person name="Sun Q."/>
        </authorList>
    </citation>
    <scope>NUCLEOTIDE SEQUENCE [LARGE SCALE GENOMIC DNA]</scope>
    <source>
        <strain evidence="2 3">M29</strain>
    </source>
</reference>
<dbReference type="SUPFAM" id="SSF56784">
    <property type="entry name" value="HAD-like"/>
    <property type="match status" value="1"/>
</dbReference>
<dbReference type="InterPro" id="IPR023198">
    <property type="entry name" value="PGP-like_dom2"/>
</dbReference>
<dbReference type="CDD" id="cd02603">
    <property type="entry name" value="HAD_sEH-N_like"/>
    <property type="match status" value="1"/>
</dbReference>
<feature type="transmembrane region" description="Helical" evidence="1">
    <location>
        <begin position="12"/>
        <end position="30"/>
    </location>
</feature>
<gene>
    <name evidence="2" type="ORF">H8Z82_09070</name>
</gene>
<dbReference type="PANTHER" id="PTHR43611">
    <property type="entry name" value="ALPHA-D-GLUCOSE 1-PHOSPHATE PHOSPHATASE"/>
    <property type="match status" value="1"/>
</dbReference>
<comment type="caution">
    <text evidence="2">The sequence shown here is derived from an EMBL/GenBank/DDBJ whole genome shotgun (WGS) entry which is preliminary data.</text>
</comment>
<dbReference type="EMBL" id="JACOQG010000012">
    <property type="protein sequence ID" value="MBC5779814.1"/>
    <property type="molecule type" value="Genomic_DNA"/>
</dbReference>
<dbReference type="Gene3D" id="1.10.150.240">
    <property type="entry name" value="Putative phosphatase, domain 2"/>
    <property type="match status" value="1"/>
</dbReference>
<dbReference type="Proteomes" id="UP000649826">
    <property type="component" value="Unassembled WGS sequence"/>
</dbReference>
<dbReference type="InterPro" id="IPR041492">
    <property type="entry name" value="HAD_2"/>
</dbReference>
<dbReference type="Pfam" id="PF13419">
    <property type="entry name" value="HAD_2"/>
    <property type="match status" value="1"/>
</dbReference>
<dbReference type="Gene3D" id="3.40.50.1000">
    <property type="entry name" value="HAD superfamily/HAD-like"/>
    <property type="match status" value="1"/>
</dbReference>
<protein>
    <submittedName>
        <fullName evidence="2">HAD-IA family hydrolase</fullName>
    </submittedName>
</protein>
<keyword evidence="1" id="KW-0812">Transmembrane</keyword>
<organism evidence="2 3">
    <name type="scientific">Blautia difficilis</name>
    <dbReference type="NCBI Taxonomy" id="2763027"/>
    <lineage>
        <taxon>Bacteria</taxon>
        <taxon>Bacillati</taxon>
        <taxon>Bacillota</taxon>
        <taxon>Clostridia</taxon>
        <taxon>Lachnospirales</taxon>
        <taxon>Lachnospiraceae</taxon>
        <taxon>Blautia</taxon>
    </lineage>
</organism>
<dbReference type="SFLD" id="SFLDG01129">
    <property type="entry name" value="C1.5:_HAD__Beta-PGM__Phosphata"/>
    <property type="match status" value="1"/>
</dbReference>
<dbReference type="GO" id="GO:0016787">
    <property type="term" value="F:hydrolase activity"/>
    <property type="evidence" value="ECO:0007669"/>
    <property type="project" value="UniProtKB-KW"/>
</dbReference>
<evidence type="ECO:0000256" key="1">
    <source>
        <dbReference type="SAM" id="Phobius"/>
    </source>
</evidence>
<dbReference type="PROSITE" id="PS51257">
    <property type="entry name" value="PROKAR_LIPOPROTEIN"/>
    <property type="match status" value="1"/>
</dbReference>
<dbReference type="PANTHER" id="PTHR43611:SF3">
    <property type="entry name" value="FLAVIN MONONUCLEOTIDE HYDROLASE 1, CHLOROPLATIC"/>
    <property type="match status" value="1"/>
</dbReference>
<feature type="transmembrane region" description="Helical" evidence="1">
    <location>
        <begin position="42"/>
        <end position="64"/>
    </location>
</feature>
<dbReference type="NCBIfam" id="TIGR01509">
    <property type="entry name" value="HAD-SF-IA-v3"/>
    <property type="match status" value="1"/>
</dbReference>
<keyword evidence="2" id="KW-0378">Hydrolase</keyword>
<keyword evidence="1" id="KW-1133">Transmembrane helix</keyword>
<accession>A0ABR7IIK8</accession>
<dbReference type="InterPro" id="IPR036412">
    <property type="entry name" value="HAD-like_sf"/>
</dbReference>
<sequence length="274" mass="31857">MKNNKKKQIGAWIAIIVLLLAACMPMFFAFGKGENAGNYFRAAIGVAIIVPVLAYAMWMVYRILDRDKKKERNSAVENIIFDVGKVLVKFEWEAYLDSFEFTPEKRDKIAKAVFLSDTWNERDRGSYEEEYYVNQMVKAAPDCEAEIRAVMKDSGKTIEKMEYADTWVRYLKDKGYKVYILSNYGNETMRMTKQKLTFLKYVDGAVFSCDVKQIKPEPEIYRTLIERYHLEPEKSVFLDDRKENCEAAEKFGIHAIQFHSFKQGTAELEKLGVK</sequence>